<reference evidence="3" key="1">
    <citation type="submission" date="2018-04" db="EMBL/GenBank/DDBJ databases">
        <authorList>
            <person name="Illikoud N."/>
        </authorList>
    </citation>
    <scope>NUCLEOTIDE SEQUENCE [LARGE SCALE GENOMIC DNA]</scope>
</reference>
<accession>A0A2X0QFN9</accession>
<keyword evidence="1" id="KW-0812">Transmembrane</keyword>
<dbReference type="EMBL" id="OUNC01000008">
    <property type="protein sequence ID" value="SPP27525.1"/>
    <property type="molecule type" value="Genomic_DNA"/>
</dbReference>
<organism evidence="2 3">
    <name type="scientific">Brochothrix thermosphacta</name>
    <name type="common">Microbacterium thermosphactum</name>
    <dbReference type="NCBI Taxonomy" id="2756"/>
    <lineage>
        <taxon>Bacteria</taxon>
        <taxon>Bacillati</taxon>
        <taxon>Bacillota</taxon>
        <taxon>Bacilli</taxon>
        <taxon>Bacillales</taxon>
        <taxon>Listeriaceae</taxon>
        <taxon>Brochothrix</taxon>
    </lineage>
</organism>
<protein>
    <submittedName>
        <fullName evidence="2">Uncharacterized protein</fullName>
    </submittedName>
</protein>
<evidence type="ECO:0000313" key="3">
    <source>
        <dbReference type="Proteomes" id="UP000270190"/>
    </source>
</evidence>
<sequence>MKWFGIILLIVGLAAISISFSIAHITGLIVCVAGFCFVIIGTILLFKHQPKRTNRYY</sequence>
<dbReference type="GeneID" id="66538468"/>
<dbReference type="Proteomes" id="UP000270190">
    <property type="component" value="Unassembled WGS sequence"/>
</dbReference>
<keyword evidence="1" id="KW-0472">Membrane</keyword>
<proteinExistence type="predicted"/>
<name>A0A2X0QFN9_BROTH</name>
<gene>
    <name evidence="2" type="ORF">BTBSAS_160028</name>
</gene>
<feature type="transmembrane region" description="Helical" evidence="1">
    <location>
        <begin position="24"/>
        <end position="46"/>
    </location>
</feature>
<dbReference type="AlphaFoldDB" id="A0A2X0QFN9"/>
<dbReference type="OrthoDB" id="9941719at2"/>
<evidence type="ECO:0000256" key="1">
    <source>
        <dbReference type="SAM" id="Phobius"/>
    </source>
</evidence>
<evidence type="ECO:0000313" key="2">
    <source>
        <dbReference type="EMBL" id="SPP27525.1"/>
    </source>
</evidence>
<keyword evidence="1" id="KW-1133">Transmembrane helix</keyword>
<dbReference type="RefSeq" id="WP_154657734.1">
    <property type="nucleotide sequence ID" value="NZ_CBCPIX010000001.1"/>
</dbReference>